<dbReference type="GO" id="GO:0046872">
    <property type="term" value="F:metal ion binding"/>
    <property type="evidence" value="ECO:0007669"/>
    <property type="project" value="UniProtKB-UniRule"/>
</dbReference>
<evidence type="ECO:0000259" key="18">
    <source>
        <dbReference type="Pfam" id="PF02163"/>
    </source>
</evidence>
<dbReference type="Pfam" id="PF02163">
    <property type="entry name" value="Peptidase_M50"/>
    <property type="match status" value="2"/>
</dbReference>
<evidence type="ECO:0000256" key="17">
    <source>
        <dbReference type="SAM" id="MobiDB-lite"/>
    </source>
</evidence>
<dbReference type="PIRSF" id="PIRSF006404">
    <property type="entry name" value="UCP006404_Pept_M50_CBS"/>
    <property type="match status" value="1"/>
</dbReference>
<reference evidence="20" key="1">
    <citation type="submission" date="2017-08" db="EMBL/GenBank/DDBJ databases">
        <title>Draft Genome Sequence of Kocuria varians 80.</title>
        <authorList>
            <person name="Minaev M."/>
            <person name="Kurbakov K.A."/>
            <person name="Solodovnikova G.I."/>
            <person name="Kuznetsova O.A."/>
            <person name="Lisitsyn A.B."/>
        </authorList>
    </citation>
    <scope>NUCLEOTIDE SEQUENCE [LARGE SCALE GENOMIC DNA]</scope>
    <source>
        <strain evidence="20">80</strain>
    </source>
</reference>
<keyword evidence="12" id="KW-0129">CBS domain</keyword>
<name>A0A7D7L003_KOCVA</name>
<feature type="binding site" evidence="16">
    <location>
        <position position="89"/>
    </location>
    <ligand>
        <name>Zn(2+)</name>
        <dbReference type="ChEBI" id="CHEBI:29105"/>
        <note>catalytic</note>
    </ligand>
</feature>
<sequence>MCTMADPRFPAPDDAAPSPVGPPRHSRGVRLGRVLGVEVRLDRSWFLIAALTVVMYGPVLWRVYPGLGWLNLVVAFGFAVGLAVSVLVHELAHAAAGRRAGWPVDRIVLTLMGGHTSFGTVRTRPLPTALVSLAGPLANVALAVLGQVLLGAAPAGAAGPWWALAQLLVIANWVLGLFNLLPGLPLDGGRVVEAVVWAVTGTEWRGTAVSAWCGRGIAALLVLWLVWTQQWRQPAVLVVSLLVVAFIVAGAGQALRQARLLGRLDAVRAEEIARPAMEFTPTTPLSLVDATVTAATGDDYRGWTPDVVARDTTRGALGVLDPALAARVPLPERSRVALGDVCLWYPAYAVAAPRTPGGELVRQLEAGRLRWLWVADDAAPVTGVVHHEDLVRHALHR</sequence>
<feature type="compositionally biased region" description="Low complexity" evidence="17">
    <location>
        <begin position="1"/>
        <end position="18"/>
    </location>
</feature>
<keyword evidence="13 14" id="KW-0472">Membrane</keyword>
<evidence type="ECO:0000256" key="2">
    <source>
        <dbReference type="ARBA" id="ARBA00007931"/>
    </source>
</evidence>
<keyword evidence="20" id="KW-1185">Reference proteome</keyword>
<accession>A0A7D7L003</accession>
<dbReference type="PANTHER" id="PTHR39188">
    <property type="entry name" value="MEMBRANE-ASSOCIATED ZINC METALLOPROTEASE M50B"/>
    <property type="match status" value="1"/>
</dbReference>
<dbReference type="KEGG" id="kvr:CIB50_0001738"/>
<dbReference type="AlphaFoldDB" id="A0A7D7L003"/>
<keyword evidence="6 14" id="KW-0479">Metal-binding</keyword>
<feature type="transmembrane region" description="Helical" evidence="14">
    <location>
        <begin position="45"/>
        <end position="63"/>
    </location>
</feature>
<evidence type="ECO:0000256" key="10">
    <source>
        <dbReference type="ARBA" id="ARBA00022989"/>
    </source>
</evidence>
<feature type="transmembrane region" description="Helical" evidence="14">
    <location>
        <begin position="161"/>
        <end position="181"/>
    </location>
</feature>
<keyword evidence="5 14" id="KW-0812">Transmembrane</keyword>
<dbReference type="InterPro" id="IPR008915">
    <property type="entry name" value="Peptidase_M50"/>
</dbReference>
<evidence type="ECO:0000256" key="9">
    <source>
        <dbReference type="ARBA" id="ARBA00022833"/>
    </source>
</evidence>
<feature type="binding site" evidence="16">
    <location>
        <position position="93"/>
    </location>
    <ligand>
        <name>Zn(2+)</name>
        <dbReference type="ChEBI" id="CHEBI:29105"/>
        <note>catalytic</note>
    </ligand>
</feature>
<proteinExistence type="inferred from homology"/>
<feature type="transmembrane region" description="Helical" evidence="14">
    <location>
        <begin position="233"/>
        <end position="255"/>
    </location>
</feature>
<evidence type="ECO:0000256" key="14">
    <source>
        <dbReference type="PIRNR" id="PIRNR006404"/>
    </source>
</evidence>
<keyword evidence="9 14" id="KW-0862">Zinc</keyword>
<evidence type="ECO:0000256" key="1">
    <source>
        <dbReference type="ARBA" id="ARBA00004651"/>
    </source>
</evidence>
<feature type="transmembrane region" description="Helical" evidence="14">
    <location>
        <begin position="129"/>
        <end position="149"/>
    </location>
</feature>
<dbReference type="GO" id="GO:0008237">
    <property type="term" value="F:metallopeptidase activity"/>
    <property type="evidence" value="ECO:0007669"/>
    <property type="project" value="UniProtKB-UniRule"/>
</dbReference>
<evidence type="ECO:0000313" key="20">
    <source>
        <dbReference type="Proteomes" id="UP000216825"/>
    </source>
</evidence>
<evidence type="ECO:0000256" key="12">
    <source>
        <dbReference type="ARBA" id="ARBA00023122"/>
    </source>
</evidence>
<feature type="transmembrane region" description="Helical" evidence="14">
    <location>
        <begin position="209"/>
        <end position="227"/>
    </location>
</feature>
<dbReference type="GO" id="GO:0006508">
    <property type="term" value="P:proteolysis"/>
    <property type="evidence" value="ECO:0007669"/>
    <property type="project" value="UniProtKB-KW"/>
</dbReference>
<dbReference type="Proteomes" id="UP000216825">
    <property type="component" value="Chromosome"/>
</dbReference>
<evidence type="ECO:0000256" key="8">
    <source>
        <dbReference type="ARBA" id="ARBA00022801"/>
    </source>
</evidence>
<organism evidence="19 20">
    <name type="scientific">Kocuria varians</name>
    <name type="common">Micrococcus varians</name>
    <dbReference type="NCBI Taxonomy" id="1272"/>
    <lineage>
        <taxon>Bacteria</taxon>
        <taxon>Bacillati</taxon>
        <taxon>Actinomycetota</taxon>
        <taxon>Actinomycetes</taxon>
        <taxon>Micrococcales</taxon>
        <taxon>Micrococcaceae</taxon>
        <taxon>Kocuria</taxon>
    </lineage>
</organism>
<keyword evidence="3 14" id="KW-1003">Cell membrane</keyword>
<keyword evidence="4 14" id="KW-0645">Protease</keyword>
<dbReference type="InterPro" id="IPR016483">
    <property type="entry name" value="UCP006404_Pept_M50_CBS"/>
</dbReference>
<comment type="similarity">
    <text evidence="2 14">Belongs to the peptidase M50B family.</text>
</comment>
<evidence type="ECO:0000256" key="11">
    <source>
        <dbReference type="ARBA" id="ARBA00023049"/>
    </source>
</evidence>
<evidence type="ECO:0000256" key="15">
    <source>
        <dbReference type="PIRSR" id="PIRSR006404-1"/>
    </source>
</evidence>
<keyword evidence="10 14" id="KW-1133">Transmembrane helix</keyword>
<keyword evidence="7" id="KW-0677">Repeat</keyword>
<dbReference type="PANTHER" id="PTHR39188:SF3">
    <property type="entry name" value="STAGE IV SPORULATION PROTEIN FB"/>
    <property type="match status" value="1"/>
</dbReference>
<feature type="region of interest" description="Disordered" evidence="17">
    <location>
        <begin position="1"/>
        <end position="24"/>
    </location>
</feature>
<comment type="cofactor">
    <cofactor evidence="14 16">
        <name>Zn(2+)</name>
        <dbReference type="ChEBI" id="CHEBI:29105"/>
    </cofactor>
    <text evidence="14 16">Binds 1 zinc ion per subunit.</text>
</comment>
<feature type="binding site" evidence="16">
    <location>
        <position position="187"/>
    </location>
    <ligand>
        <name>Zn(2+)</name>
        <dbReference type="ChEBI" id="CHEBI:29105"/>
        <note>catalytic</note>
    </ligand>
</feature>
<gene>
    <name evidence="19" type="primary">rip3</name>
    <name evidence="19" type="ORF">CIB50_0001738</name>
</gene>
<feature type="domain" description="Peptidase M50" evidence="18">
    <location>
        <begin position="78"/>
        <end position="150"/>
    </location>
</feature>
<dbReference type="EMBL" id="CP059343">
    <property type="protein sequence ID" value="QMS57013.1"/>
    <property type="molecule type" value="Genomic_DNA"/>
</dbReference>
<keyword evidence="11 14" id="KW-0482">Metalloprotease</keyword>
<keyword evidence="8 14" id="KW-0378">Hydrolase</keyword>
<evidence type="ECO:0000256" key="4">
    <source>
        <dbReference type="ARBA" id="ARBA00022670"/>
    </source>
</evidence>
<evidence type="ECO:0000256" key="6">
    <source>
        <dbReference type="ARBA" id="ARBA00022723"/>
    </source>
</evidence>
<feature type="transmembrane region" description="Helical" evidence="14">
    <location>
        <begin position="69"/>
        <end position="89"/>
    </location>
</feature>
<feature type="active site" evidence="15">
    <location>
        <position position="90"/>
    </location>
</feature>
<evidence type="ECO:0000313" key="19">
    <source>
        <dbReference type="EMBL" id="QMS57013.1"/>
    </source>
</evidence>
<feature type="domain" description="Peptidase M50" evidence="18">
    <location>
        <begin position="157"/>
        <end position="222"/>
    </location>
</feature>
<evidence type="ECO:0000256" key="13">
    <source>
        <dbReference type="ARBA" id="ARBA00023136"/>
    </source>
</evidence>
<protein>
    <recommendedName>
        <fullName evidence="14">Zinc metalloprotease</fullName>
    </recommendedName>
</protein>
<evidence type="ECO:0000256" key="16">
    <source>
        <dbReference type="PIRSR" id="PIRSR006404-2"/>
    </source>
</evidence>
<reference evidence="19 20" key="2">
    <citation type="submission" date="2020-07" db="EMBL/GenBank/DDBJ databases">
        <title>Genome of starter culture bacteria Kocuria salsicia reveals its technological properties and safety for usage in meat industry.</title>
        <authorList>
            <person name="Michael M."/>
            <person name="Konstantin K."/>
            <person name="Evgenii K."/>
            <person name="Galina S."/>
            <person name="Oksana K."/>
            <person name="Andrei L."/>
        </authorList>
    </citation>
    <scope>NUCLEOTIDE SEQUENCE [LARGE SCALE GENOMIC DNA]</scope>
    <source>
        <strain evidence="19 20">80</strain>
    </source>
</reference>
<evidence type="ECO:0000256" key="5">
    <source>
        <dbReference type="ARBA" id="ARBA00022692"/>
    </source>
</evidence>
<dbReference type="GO" id="GO:0005886">
    <property type="term" value="C:plasma membrane"/>
    <property type="evidence" value="ECO:0007669"/>
    <property type="project" value="UniProtKB-SubCell"/>
</dbReference>
<evidence type="ECO:0000256" key="7">
    <source>
        <dbReference type="ARBA" id="ARBA00022737"/>
    </source>
</evidence>
<evidence type="ECO:0000256" key="3">
    <source>
        <dbReference type="ARBA" id="ARBA00022475"/>
    </source>
</evidence>
<comment type="subcellular location">
    <subcellularLocation>
        <location evidence="1 14">Cell membrane</location>
        <topology evidence="1 14">Multi-pass membrane protein</topology>
    </subcellularLocation>
</comment>